<sequence>MVKALSKLDLYAPITCLLIIVFYLATDFIEVISLLGLLSVVVNIYNGVKEYQNNRKKIAVITFVLSFILLLLSFMNIFST</sequence>
<dbReference type="Proteomes" id="UP000466692">
    <property type="component" value="Unassembled WGS sequence"/>
</dbReference>
<reference evidence="1" key="1">
    <citation type="submission" date="2019-11" db="EMBL/GenBank/DDBJ databases">
        <title>Genome sequences of 17 halophilic strains isolated from different environments.</title>
        <authorList>
            <person name="Furrow R.E."/>
        </authorList>
    </citation>
    <scope>NUCLEOTIDE SEQUENCE</scope>
    <source>
        <strain evidence="1">22510_22_Filter</strain>
    </source>
</reference>
<gene>
    <name evidence="1" type="ORF">GLW08_10895</name>
</gene>
<proteinExistence type="predicted"/>
<organism evidence="1 2">
    <name type="scientific">Pontibacillus yanchengensis</name>
    <dbReference type="NCBI Taxonomy" id="462910"/>
    <lineage>
        <taxon>Bacteria</taxon>
        <taxon>Bacillati</taxon>
        <taxon>Bacillota</taxon>
        <taxon>Bacilli</taxon>
        <taxon>Bacillales</taxon>
        <taxon>Bacillaceae</taxon>
        <taxon>Pontibacillus</taxon>
    </lineage>
</organism>
<comment type="caution">
    <text evidence="1">The sequence shown here is derived from an EMBL/GenBank/DDBJ whole genome shotgun (WGS) entry which is preliminary data.</text>
</comment>
<keyword evidence="2" id="KW-1185">Reference proteome</keyword>
<name>A0ACC7VGM0_9BACI</name>
<dbReference type="EMBL" id="WMEU01000003">
    <property type="protein sequence ID" value="MYL53842.1"/>
    <property type="molecule type" value="Genomic_DNA"/>
</dbReference>
<accession>A0ACC7VGM0</accession>
<protein>
    <submittedName>
        <fullName evidence="1">Uncharacterized protein</fullName>
    </submittedName>
</protein>
<evidence type="ECO:0000313" key="1">
    <source>
        <dbReference type="EMBL" id="MYL53842.1"/>
    </source>
</evidence>
<evidence type="ECO:0000313" key="2">
    <source>
        <dbReference type="Proteomes" id="UP000466692"/>
    </source>
</evidence>